<dbReference type="GO" id="GO:0051539">
    <property type="term" value="F:4 iron, 4 sulfur cluster binding"/>
    <property type="evidence" value="ECO:0007669"/>
    <property type="project" value="UniProtKB-UniRule"/>
</dbReference>
<dbReference type="GO" id="GO:0009055">
    <property type="term" value="F:electron transfer activity"/>
    <property type="evidence" value="ECO:0007669"/>
    <property type="project" value="InterPro"/>
</dbReference>
<dbReference type="Gene3D" id="1.10.15.40">
    <property type="entry name" value="Electron transport complex subunit B, putative Fe-S cluster"/>
    <property type="match status" value="1"/>
</dbReference>
<comment type="function">
    <text evidence="10">Part of a membrane-bound complex that couples electron transfer with translocation of ions across the membrane.</text>
</comment>
<dbReference type="HAMAP" id="MF_00463">
    <property type="entry name" value="RsxB_RnfB"/>
    <property type="match status" value="1"/>
</dbReference>
<feature type="binding site" evidence="10">
    <location>
        <position position="140"/>
    </location>
    <ligand>
        <name>[4Fe-4S] cluster</name>
        <dbReference type="ChEBI" id="CHEBI:49883"/>
        <label>2</label>
    </ligand>
</feature>
<dbReference type="Pfam" id="PF04060">
    <property type="entry name" value="FeS"/>
    <property type="match status" value="1"/>
</dbReference>
<feature type="domain" description="4Fe-4S" evidence="12">
    <location>
        <begin position="32"/>
        <end position="91"/>
    </location>
</feature>
<name>A0A9D2M6Y1_9FIRM</name>
<comment type="subcellular location">
    <subcellularLocation>
        <location evidence="10">Cell membrane</location>
    </subcellularLocation>
</comment>
<feature type="binding site" evidence="10">
    <location>
        <position position="172"/>
    </location>
    <ligand>
        <name>[4Fe-4S] cluster</name>
        <dbReference type="ChEBI" id="CHEBI:49883"/>
        <label>3</label>
    </ligand>
</feature>
<dbReference type="SUPFAM" id="SSF54862">
    <property type="entry name" value="4Fe-4S ferredoxins"/>
    <property type="match status" value="2"/>
</dbReference>
<keyword evidence="5 10" id="KW-1278">Translocase</keyword>
<comment type="subunit">
    <text evidence="10">The complex is composed of six subunits: RnfA, RnfB, RnfC, RnfD, RnfE and RnfG.</text>
</comment>
<keyword evidence="3 10" id="KW-0479">Metal-binding</keyword>
<keyword evidence="2 10" id="KW-0004">4Fe-4S</keyword>
<feature type="binding site" evidence="10">
    <location>
        <position position="52"/>
    </location>
    <ligand>
        <name>[4Fe-4S] cluster</name>
        <dbReference type="ChEBI" id="CHEBI:49883"/>
        <label>1</label>
    </ligand>
</feature>
<feature type="binding site" evidence="10">
    <location>
        <position position="146"/>
    </location>
    <ligand>
        <name>[4Fe-4S] cluster</name>
        <dbReference type="ChEBI" id="CHEBI:49883"/>
        <label>2</label>
    </ligand>
</feature>
<keyword evidence="7 10" id="KW-0408">Iron</keyword>
<evidence type="ECO:0000256" key="3">
    <source>
        <dbReference type="ARBA" id="ARBA00022723"/>
    </source>
</evidence>
<evidence type="ECO:0000256" key="4">
    <source>
        <dbReference type="ARBA" id="ARBA00022737"/>
    </source>
</evidence>
<evidence type="ECO:0000256" key="6">
    <source>
        <dbReference type="ARBA" id="ARBA00022982"/>
    </source>
</evidence>
<evidence type="ECO:0000256" key="9">
    <source>
        <dbReference type="ARBA" id="ARBA00023136"/>
    </source>
</evidence>
<feature type="domain" description="4Fe-4S ferredoxin-type" evidence="11">
    <location>
        <begin position="234"/>
        <end position="263"/>
    </location>
</feature>
<evidence type="ECO:0000256" key="1">
    <source>
        <dbReference type="ARBA" id="ARBA00022448"/>
    </source>
</evidence>
<evidence type="ECO:0000256" key="7">
    <source>
        <dbReference type="ARBA" id="ARBA00023004"/>
    </source>
</evidence>
<dbReference type="PROSITE" id="PS51379">
    <property type="entry name" value="4FE4S_FER_2"/>
    <property type="match status" value="3"/>
</dbReference>
<dbReference type="EMBL" id="DWYG01000092">
    <property type="protein sequence ID" value="HJB41998.1"/>
    <property type="molecule type" value="Genomic_DNA"/>
</dbReference>
<dbReference type="GO" id="GO:0046872">
    <property type="term" value="F:metal ion binding"/>
    <property type="evidence" value="ECO:0007669"/>
    <property type="project" value="UniProtKB-KW"/>
</dbReference>
<reference evidence="13" key="2">
    <citation type="submission" date="2021-04" db="EMBL/GenBank/DDBJ databases">
        <authorList>
            <person name="Gilroy R."/>
        </authorList>
    </citation>
    <scope>NUCLEOTIDE SEQUENCE</scope>
    <source>
        <strain evidence="13">ChiBcec8-13705</strain>
    </source>
</reference>
<feature type="binding site" evidence="10">
    <location>
        <position position="169"/>
    </location>
    <ligand>
        <name>[4Fe-4S] cluster</name>
        <dbReference type="ChEBI" id="CHEBI:49883"/>
        <label>3</label>
    </ligand>
</feature>
<comment type="cofactor">
    <cofactor evidence="10">
        <name>[4Fe-4S] cluster</name>
        <dbReference type="ChEBI" id="CHEBI:49883"/>
    </cofactor>
    <text evidence="10">Binds 3 [4Fe-4S] clusters.</text>
</comment>
<reference evidence="13" key="1">
    <citation type="journal article" date="2021" name="PeerJ">
        <title>Extensive microbial diversity within the chicken gut microbiome revealed by metagenomics and culture.</title>
        <authorList>
            <person name="Gilroy R."/>
            <person name="Ravi A."/>
            <person name="Getino M."/>
            <person name="Pursley I."/>
            <person name="Horton D.L."/>
            <person name="Alikhan N.F."/>
            <person name="Baker D."/>
            <person name="Gharbi K."/>
            <person name="Hall N."/>
            <person name="Watson M."/>
            <person name="Adriaenssens E.M."/>
            <person name="Foster-Nyarko E."/>
            <person name="Jarju S."/>
            <person name="Secka A."/>
            <person name="Antonio M."/>
            <person name="Oren A."/>
            <person name="Chaudhuri R.R."/>
            <person name="La Ragione R."/>
            <person name="Hildebrand F."/>
            <person name="Pallen M.J."/>
        </authorList>
    </citation>
    <scope>NUCLEOTIDE SEQUENCE</scope>
    <source>
        <strain evidence="13">ChiBcec8-13705</strain>
    </source>
</reference>
<feature type="binding site" evidence="10">
    <location>
        <position position="74"/>
    </location>
    <ligand>
        <name>[4Fe-4S] cluster</name>
        <dbReference type="ChEBI" id="CHEBI:49883"/>
        <label>1</label>
    </ligand>
</feature>
<evidence type="ECO:0000259" key="12">
    <source>
        <dbReference type="PROSITE" id="PS51656"/>
    </source>
</evidence>
<feature type="domain" description="4Fe-4S ferredoxin-type" evidence="11">
    <location>
        <begin position="202"/>
        <end position="233"/>
    </location>
</feature>
<feature type="binding site" evidence="10">
    <location>
        <position position="150"/>
    </location>
    <ligand>
        <name>[4Fe-4S] cluster</name>
        <dbReference type="ChEBI" id="CHEBI:49883"/>
        <label>3</label>
    </ligand>
</feature>
<feature type="binding site" evidence="10">
    <location>
        <position position="175"/>
    </location>
    <ligand>
        <name>[4Fe-4S] cluster</name>
        <dbReference type="ChEBI" id="CHEBI:49883"/>
        <label>3</label>
    </ligand>
</feature>
<dbReference type="AlphaFoldDB" id="A0A9D2M6Y1"/>
<feature type="binding site" evidence="10">
    <location>
        <position position="179"/>
    </location>
    <ligand>
        <name>[4Fe-4S] cluster</name>
        <dbReference type="ChEBI" id="CHEBI:49883"/>
        <label>2</label>
    </ligand>
</feature>
<comment type="caution">
    <text evidence="10">Lacks conserved residue(s) required for the propagation of feature annotation.</text>
</comment>
<dbReference type="InterPro" id="IPR017900">
    <property type="entry name" value="4Fe4S_Fe_S_CS"/>
</dbReference>
<dbReference type="InterPro" id="IPR007202">
    <property type="entry name" value="4Fe-4S_dom"/>
</dbReference>
<dbReference type="PANTHER" id="PTHR43560:SF1">
    <property type="entry name" value="ION-TRANSLOCATING OXIDOREDUCTASE COMPLEX SUBUNIT B"/>
    <property type="match status" value="1"/>
</dbReference>
<accession>A0A9D2M6Y1</accession>
<feature type="domain" description="4Fe-4S ferredoxin-type" evidence="11">
    <location>
        <begin position="160"/>
        <end position="189"/>
    </location>
</feature>
<dbReference type="Pfam" id="PF00037">
    <property type="entry name" value="Fer4"/>
    <property type="match status" value="1"/>
</dbReference>
<dbReference type="InterPro" id="IPR050395">
    <property type="entry name" value="4Fe4S_Ferredoxin_RnfB"/>
</dbReference>
<keyword evidence="6 10" id="KW-0249">Electron transport</keyword>
<keyword evidence="1 10" id="KW-0813">Transport</keyword>
<dbReference type="CDD" id="cd10549">
    <property type="entry name" value="MtMvhB_like"/>
    <property type="match status" value="1"/>
</dbReference>
<keyword evidence="8 10" id="KW-0411">Iron-sulfur</keyword>
<dbReference type="PANTHER" id="PTHR43560">
    <property type="entry name" value="ION-TRANSLOCATING OXIDOREDUCTASE COMPLEX SUBUNIT B"/>
    <property type="match status" value="1"/>
</dbReference>
<feature type="binding site" evidence="10">
    <location>
        <position position="57"/>
    </location>
    <ligand>
        <name>[4Fe-4S] cluster</name>
        <dbReference type="ChEBI" id="CHEBI:49883"/>
        <label>1</label>
    </ligand>
</feature>
<comment type="similarity">
    <text evidence="10">Belongs to the 4Fe4S bacterial-type ferredoxin family. RnfB subfamily.</text>
</comment>
<gene>
    <name evidence="10" type="primary">rnfB</name>
    <name evidence="13" type="ORF">H9945_05800</name>
</gene>
<protein>
    <recommendedName>
        <fullName evidence="10">Ion-translocating oxidoreductase complex subunit B</fullName>
        <ecNumber evidence="10">7.-.-.-</ecNumber>
    </recommendedName>
    <alternativeName>
        <fullName evidence="10">Rnf electron transport complex subunit B</fullName>
    </alternativeName>
</protein>
<feature type="region of interest" description="Hydrophobic" evidence="10">
    <location>
        <begin position="1"/>
        <end position="26"/>
    </location>
</feature>
<dbReference type="PROSITE" id="PS51656">
    <property type="entry name" value="4FE4S"/>
    <property type="match status" value="1"/>
</dbReference>
<keyword evidence="4 10" id="KW-0677">Repeat</keyword>
<dbReference type="GO" id="GO:0005886">
    <property type="term" value="C:plasma membrane"/>
    <property type="evidence" value="ECO:0007669"/>
    <property type="project" value="UniProtKB-SubCell"/>
</dbReference>
<dbReference type="InterPro" id="IPR017896">
    <property type="entry name" value="4Fe4S_Fe-S-bd"/>
</dbReference>
<evidence type="ECO:0000313" key="14">
    <source>
        <dbReference type="Proteomes" id="UP000886803"/>
    </source>
</evidence>
<proteinExistence type="inferred from homology"/>
<dbReference type="EC" id="7.-.-.-" evidence="10"/>
<sequence>MNPIILAVAVLAVLGLVGSIILVLASKFMAVYEDPRIAEVTACLAGANCGGCGYAGCADYAKAIVEDGAPTFKCAPGGDKTADAINEIMGAESSDRPSLRAVVLCNGGENCQQRFTYQGVQTCAAAAAVAGGPSACAYGCLGLGDCTRACVFDAMHIVNGVAKVDREKCTGCTACQSACPRGIIDMKPIAPQPAVKCSNTERGAAVNKICKTGCIACGLCVKNCPQQAIFLKNNVAVIDYTKCNGCGTCVTKCPKKAIQWIEGKPASIDAPVPAPEVR</sequence>
<dbReference type="Gene3D" id="3.30.70.20">
    <property type="match status" value="2"/>
</dbReference>
<evidence type="ECO:0000256" key="2">
    <source>
        <dbReference type="ARBA" id="ARBA00022485"/>
    </source>
</evidence>
<evidence type="ECO:0000256" key="5">
    <source>
        <dbReference type="ARBA" id="ARBA00022967"/>
    </source>
</evidence>
<evidence type="ECO:0000256" key="8">
    <source>
        <dbReference type="ARBA" id="ARBA00023014"/>
    </source>
</evidence>
<evidence type="ECO:0000256" key="10">
    <source>
        <dbReference type="HAMAP-Rule" id="MF_00463"/>
    </source>
</evidence>
<comment type="caution">
    <text evidence="13">The sequence shown here is derived from an EMBL/GenBank/DDBJ whole genome shotgun (WGS) entry which is preliminary data.</text>
</comment>
<evidence type="ECO:0000313" key="13">
    <source>
        <dbReference type="EMBL" id="HJB41998.1"/>
    </source>
</evidence>
<feature type="binding site" evidence="10">
    <location>
        <position position="136"/>
    </location>
    <ligand>
        <name>[4Fe-4S] cluster</name>
        <dbReference type="ChEBI" id="CHEBI:49883"/>
        <label>2</label>
    </ligand>
</feature>
<keyword evidence="10" id="KW-1003">Cell membrane</keyword>
<dbReference type="GO" id="GO:0022900">
    <property type="term" value="P:electron transport chain"/>
    <property type="evidence" value="ECO:0007669"/>
    <property type="project" value="UniProtKB-UniRule"/>
</dbReference>
<feature type="binding site" evidence="10">
    <location>
        <position position="49"/>
    </location>
    <ligand>
        <name>[4Fe-4S] cluster</name>
        <dbReference type="ChEBI" id="CHEBI:49883"/>
        <label>1</label>
    </ligand>
</feature>
<keyword evidence="9 10" id="KW-0472">Membrane</keyword>
<evidence type="ECO:0000259" key="11">
    <source>
        <dbReference type="PROSITE" id="PS51379"/>
    </source>
</evidence>
<dbReference type="PROSITE" id="PS00198">
    <property type="entry name" value="4FE4S_FER_1"/>
    <property type="match status" value="2"/>
</dbReference>
<organism evidence="13 14">
    <name type="scientific">Candidatus Gemmiger avicola</name>
    <dbReference type="NCBI Taxonomy" id="2838605"/>
    <lineage>
        <taxon>Bacteria</taxon>
        <taxon>Bacillati</taxon>
        <taxon>Bacillota</taxon>
        <taxon>Clostridia</taxon>
        <taxon>Eubacteriales</taxon>
        <taxon>Gemmiger</taxon>
    </lineage>
</organism>
<dbReference type="Proteomes" id="UP000886803">
    <property type="component" value="Unassembled WGS sequence"/>
</dbReference>
<dbReference type="NCBIfam" id="TIGR01944">
    <property type="entry name" value="rnfB"/>
    <property type="match status" value="1"/>
</dbReference>
<dbReference type="InterPro" id="IPR010207">
    <property type="entry name" value="Elect_transpt_cplx_RnfB/RsxB"/>
</dbReference>
<dbReference type="Pfam" id="PF12838">
    <property type="entry name" value="Fer4_7"/>
    <property type="match status" value="1"/>
</dbReference>